<dbReference type="EMBL" id="CP006868">
    <property type="protein sequence ID" value="UXD21174.1"/>
    <property type="molecule type" value="Genomic_DNA"/>
</dbReference>
<protein>
    <submittedName>
        <fullName evidence="1">Methyltransferase</fullName>
    </submittedName>
</protein>
<dbReference type="KEGG" id="ipc:IPA_00840"/>
<dbReference type="GO" id="GO:0003676">
    <property type="term" value="F:nucleic acid binding"/>
    <property type="evidence" value="ECO:0007669"/>
    <property type="project" value="InterPro"/>
</dbReference>
<dbReference type="SUPFAM" id="SSF53335">
    <property type="entry name" value="S-adenosyl-L-methionine-dependent methyltransferases"/>
    <property type="match status" value="1"/>
</dbReference>
<gene>
    <name evidence="1" type="ORF">IPA_00840</name>
</gene>
<accession>A0A977K8Y3</accession>
<dbReference type="Proteomes" id="UP001063698">
    <property type="component" value="Chromosome"/>
</dbReference>
<dbReference type="PROSITE" id="PS00092">
    <property type="entry name" value="N6_MTASE"/>
    <property type="match status" value="1"/>
</dbReference>
<dbReference type="InterPro" id="IPR002052">
    <property type="entry name" value="DNA_methylase_N6_adenine_CS"/>
</dbReference>
<evidence type="ECO:0000313" key="1">
    <source>
        <dbReference type="EMBL" id="UXD21174.1"/>
    </source>
</evidence>
<dbReference type="Gene3D" id="3.40.50.150">
    <property type="entry name" value="Vaccinia Virus protein VP39"/>
    <property type="match status" value="1"/>
</dbReference>
<proteinExistence type="predicted"/>
<dbReference type="InterPro" id="IPR029063">
    <property type="entry name" value="SAM-dependent_MTases_sf"/>
</dbReference>
<reference evidence="1" key="1">
    <citation type="submission" date="2013-11" db="EMBL/GenBank/DDBJ databases">
        <title>Comparative genomics of Ignicoccus.</title>
        <authorList>
            <person name="Podar M."/>
        </authorList>
    </citation>
    <scope>NUCLEOTIDE SEQUENCE</scope>
    <source>
        <strain evidence="1">DSM 13166</strain>
    </source>
</reference>
<evidence type="ECO:0000313" key="2">
    <source>
        <dbReference type="Proteomes" id="UP001063698"/>
    </source>
</evidence>
<dbReference type="AlphaFoldDB" id="A0A977K8Y3"/>
<dbReference type="GO" id="GO:0008168">
    <property type="term" value="F:methyltransferase activity"/>
    <property type="evidence" value="ECO:0007669"/>
    <property type="project" value="UniProtKB-KW"/>
</dbReference>
<organism evidence="1 2">
    <name type="scientific">Ignicoccus pacificus DSM 13166</name>
    <dbReference type="NCBI Taxonomy" id="940294"/>
    <lineage>
        <taxon>Archaea</taxon>
        <taxon>Thermoproteota</taxon>
        <taxon>Thermoprotei</taxon>
        <taxon>Desulfurococcales</taxon>
        <taxon>Desulfurococcaceae</taxon>
        <taxon>Ignicoccus</taxon>
    </lineage>
</organism>
<keyword evidence="1" id="KW-0808">Transferase</keyword>
<dbReference type="GO" id="GO:0032259">
    <property type="term" value="P:methylation"/>
    <property type="evidence" value="ECO:0007669"/>
    <property type="project" value="UniProtKB-KW"/>
</dbReference>
<sequence>MRISKKALELELERVPEKVGRLGVRYEQYPTPSYVAADVLWEAYVRGDIEGKMVLDLGCGTGRLAYGVELLGGRALCVELDETLLQESPCLEKAKAFIPYVPSRKVDTVIMNPPYGTKRKKADKPFWDIALELSRSVYSIQPWAEGLFNVIRRNALSKGFKCEVLKVYEYHLKMLYSFHKSRRKRMEVALYHCFKP</sequence>
<dbReference type="CDD" id="cd02440">
    <property type="entry name" value="AdoMet_MTases"/>
    <property type="match status" value="1"/>
</dbReference>
<dbReference type="PANTHER" id="PTHR23290:SF0">
    <property type="entry name" value="RRNA N6-ADENOSINE-METHYLTRANSFERASE METTL5"/>
    <property type="match status" value="1"/>
</dbReference>
<name>A0A977K8Y3_9CREN</name>
<keyword evidence="2" id="KW-1185">Reference proteome</keyword>
<keyword evidence="1" id="KW-0489">Methyltransferase</keyword>
<dbReference type="PANTHER" id="PTHR23290">
    <property type="entry name" value="RRNA N6-ADENOSINE-METHYLTRANSFERASE METTL5"/>
    <property type="match status" value="1"/>
</dbReference>
<dbReference type="InterPro" id="IPR051720">
    <property type="entry name" value="rRNA_MeTrfase/Polyamine_Synth"/>
</dbReference>